<keyword evidence="5" id="KW-0460">Magnesium</keyword>
<gene>
    <name evidence="10" type="primary">mobA</name>
    <name evidence="10" type="ORF">ENU08_06710</name>
    <name evidence="9" type="ORF">ENU41_03240</name>
</gene>
<comment type="caution">
    <text evidence="10">The sequence shown here is derived from an EMBL/GenBank/DDBJ whole genome shotgun (WGS) entry which is preliminary data.</text>
</comment>
<reference evidence="10" key="1">
    <citation type="journal article" date="2020" name="mSystems">
        <title>Genome- and Community-Level Interaction Insights into Carbon Utilization and Element Cycling Functions of Hydrothermarchaeota in Hydrothermal Sediment.</title>
        <authorList>
            <person name="Zhou Z."/>
            <person name="Liu Y."/>
            <person name="Xu W."/>
            <person name="Pan J."/>
            <person name="Luo Z.H."/>
            <person name="Li M."/>
        </authorList>
    </citation>
    <scope>NUCLEOTIDE SEQUENCE [LARGE SCALE GENOMIC DNA]</scope>
    <source>
        <strain evidence="10">SpSt-637</strain>
        <strain evidence="9">SpSt-667</strain>
    </source>
</reference>
<dbReference type="InterPro" id="IPR013482">
    <property type="entry name" value="Molybde_CF_guanTrfase"/>
</dbReference>
<evidence type="ECO:0000256" key="3">
    <source>
        <dbReference type="ARBA" id="ARBA00022723"/>
    </source>
</evidence>
<dbReference type="GO" id="GO:0016779">
    <property type="term" value="F:nucleotidyltransferase activity"/>
    <property type="evidence" value="ECO:0007669"/>
    <property type="project" value="UniProtKB-KW"/>
</dbReference>
<name>A0A7C4JK51_9CREN</name>
<evidence type="ECO:0000313" key="10">
    <source>
        <dbReference type="EMBL" id="HGQ64916.1"/>
    </source>
</evidence>
<sequence>MITAAILAGGSSTRFTFNKLLYPIKGKPLLQHVVDKIRKCKSITKAVLVVTPLHSGTFSDIDVEMVIDFLGIGPIGGIYTALKMFREVIVVGGDMPFINCEFIDTILSFCREYEYACLPIWRKTGFLEPLAGVYSKDFISLLEQAISINELSIQRVIKRFNLNIKIVSIEDQMNEISNVFININRFEDIKEVEEKL</sequence>
<evidence type="ECO:0000256" key="7">
    <source>
        <dbReference type="ARBA" id="ARBA00023150"/>
    </source>
</evidence>
<evidence type="ECO:0000256" key="6">
    <source>
        <dbReference type="ARBA" id="ARBA00023134"/>
    </source>
</evidence>
<protein>
    <submittedName>
        <fullName evidence="10">Molybdenum cofactor guanylyltransferase MobA</fullName>
    </submittedName>
</protein>
<dbReference type="GO" id="GO:0006777">
    <property type="term" value="P:Mo-molybdopterin cofactor biosynthetic process"/>
    <property type="evidence" value="ECO:0007669"/>
    <property type="project" value="UniProtKB-KW"/>
</dbReference>
<dbReference type="EMBL" id="DTCK01000016">
    <property type="protein sequence ID" value="HGQ35675.1"/>
    <property type="molecule type" value="Genomic_DNA"/>
</dbReference>
<keyword evidence="1" id="KW-0963">Cytoplasm</keyword>
<evidence type="ECO:0000256" key="4">
    <source>
        <dbReference type="ARBA" id="ARBA00022741"/>
    </source>
</evidence>
<dbReference type="NCBIfam" id="NF001457">
    <property type="entry name" value="PRK00317.1-3"/>
    <property type="match status" value="1"/>
</dbReference>
<proteinExistence type="predicted"/>
<keyword evidence="6" id="KW-0342">GTP-binding</keyword>
<evidence type="ECO:0000313" key="9">
    <source>
        <dbReference type="EMBL" id="HGQ35675.1"/>
    </source>
</evidence>
<organism evidence="10">
    <name type="scientific">Ignisphaera aggregans</name>
    <dbReference type="NCBI Taxonomy" id="334771"/>
    <lineage>
        <taxon>Archaea</taxon>
        <taxon>Thermoproteota</taxon>
        <taxon>Thermoprotei</taxon>
        <taxon>Desulfurococcales</taxon>
        <taxon>Desulfurococcaceae</taxon>
        <taxon>Ignisphaera</taxon>
    </lineage>
</organism>
<keyword evidence="4" id="KW-0547">Nucleotide-binding</keyword>
<dbReference type="Gene3D" id="3.90.550.10">
    <property type="entry name" value="Spore Coat Polysaccharide Biosynthesis Protein SpsA, Chain A"/>
    <property type="match status" value="1"/>
</dbReference>
<dbReference type="EMBL" id="DTBD01000058">
    <property type="protein sequence ID" value="HGQ64916.1"/>
    <property type="molecule type" value="Genomic_DNA"/>
</dbReference>
<dbReference type="PANTHER" id="PTHR19136">
    <property type="entry name" value="MOLYBDENUM COFACTOR GUANYLYLTRANSFERASE"/>
    <property type="match status" value="1"/>
</dbReference>
<dbReference type="PANTHER" id="PTHR19136:SF81">
    <property type="entry name" value="MOLYBDENUM COFACTOR GUANYLYLTRANSFERASE"/>
    <property type="match status" value="1"/>
</dbReference>
<dbReference type="AlphaFoldDB" id="A0A7C4JK51"/>
<keyword evidence="3" id="KW-0479">Metal-binding</keyword>
<keyword evidence="2 10" id="KW-0808">Transferase</keyword>
<feature type="domain" description="MobA-like NTP transferase" evidence="8">
    <location>
        <begin position="4"/>
        <end position="158"/>
    </location>
</feature>
<evidence type="ECO:0000256" key="1">
    <source>
        <dbReference type="ARBA" id="ARBA00022490"/>
    </source>
</evidence>
<keyword evidence="7" id="KW-0501">Molybdenum cofactor biosynthesis</keyword>
<dbReference type="GO" id="GO:0005525">
    <property type="term" value="F:GTP binding"/>
    <property type="evidence" value="ECO:0007669"/>
    <property type="project" value="UniProtKB-KW"/>
</dbReference>
<dbReference type="SUPFAM" id="SSF53448">
    <property type="entry name" value="Nucleotide-diphospho-sugar transferases"/>
    <property type="match status" value="1"/>
</dbReference>
<evidence type="ECO:0000256" key="2">
    <source>
        <dbReference type="ARBA" id="ARBA00022679"/>
    </source>
</evidence>
<dbReference type="InterPro" id="IPR025877">
    <property type="entry name" value="MobA-like_NTP_Trfase"/>
</dbReference>
<evidence type="ECO:0000259" key="8">
    <source>
        <dbReference type="Pfam" id="PF12804"/>
    </source>
</evidence>
<dbReference type="CDD" id="cd02503">
    <property type="entry name" value="MobA"/>
    <property type="match status" value="1"/>
</dbReference>
<keyword evidence="10" id="KW-0548">Nucleotidyltransferase</keyword>
<dbReference type="InterPro" id="IPR029044">
    <property type="entry name" value="Nucleotide-diphossugar_trans"/>
</dbReference>
<dbReference type="GO" id="GO:0046872">
    <property type="term" value="F:metal ion binding"/>
    <property type="evidence" value="ECO:0007669"/>
    <property type="project" value="UniProtKB-KW"/>
</dbReference>
<evidence type="ECO:0000256" key="5">
    <source>
        <dbReference type="ARBA" id="ARBA00022842"/>
    </source>
</evidence>
<accession>A0A7C4JK51</accession>
<dbReference type="Pfam" id="PF12804">
    <property type="entry name" value="NTP_transf_3"/>
    <property type="match status" value="1"/>
</dbReference>